<dbReference type="Pfam" id="PF09997">
    <property type="entry name" value="DUF2238"/>
    <property type="match status" value="1"/>
</dbReference>
<name>A0A1F6XTM4_9BACT</name>
<proteinExistence type="predicted"/>
<protein>
    <recommendedName>
        <fullName evidence="4">VanZ-like domain-containing protein</fullName>
    </recommendedName>
</protein>
<reference evidence="2 3" key="1">
    <citation type="journal article" date="2016" name="Nat. Commun.">
        <title>Thousands of microbial genomes shed light on interconnected biogeochemical processes in an aquifer system.</title>
        <authorList>
            <person name="Anantharaman K."/>
            <person name="Brown C.T."/>
            <person name="Hug L.A."/>
            <person name="Sharon I."/>
            <person name="Castelle C.J."/>
            <person name="Probst A.J."/>
            <person name="Thomas B.C."/>
            <person name="Singh A."/>
            <person name="Wilkins M.J."/>
            <person name="Karaoz U."/>
            <person name="Brodie E.L."/>
            <person name="Williams K.H."/>
            <person name="Hubbard S.S."/>
            <person name="Banfield J.F."/>
        </authorList>
    </citation>
    <scope>NUCLEOTIDE SEQUENCE [LARGE SCALE GENOMIC DNA]</scope>
</reference>
<evidence type="ECO:0008006" key="4">
    <source>
        <dbReference type="Google" id="ProtNLM"/>
    </source>
</evidence>
<feature type="transmembrane region" description="Helical" evidence="1">
    <location>
        <begin position="99"/>
        <end position="115"/>
    </location>
</feature>
<feature type="transmembrane region" description="Helical" evidence="1">
    <location>
        <begin position="38"/>
        <end position="55"/>
    </location>
</feature>
<accession>A0A1F6XTM4</accession>
<feature type="transmembrane region" description="Helical" evidence="1">
    <location>
        <begin position="62"/>
        <end position="79"/>
    </location>
</feature>
<dbReference type="InterPro" id="IPR014509">
    <property type="entry name" value="YjdF-like"/>
</dbReference>
<keyword evidence="1" id="KW-0812">Transmembrane</keyword>
<dbReference type="EMBL" id="MFVN01000010">
    <property type="protein sequence ID" value="OGI97433.1"/>
    <property type="molecule type" value="Genomic_DNA"/>
</dbReference>
<dbReference type="Proteomes" id="UP000177195">
    <property type="component" value="Unassembled WGS sequence"/>
</dbReference>
<evidence type="ECO:0000313" key="3">
    <source>
        <dbReference type="Proteomes" id="UP000177195"/>
    </source>
</evidence>
<sequence length="122" mass="13776">MNKSIILKKTAILGLFIFVLNVLANIFYWYYTLPWFDLSMHFLGGIFIAGLALYLIKKPLNFFVTLLIVIMVGLGWEIFEAGADKFLGTNMQNITDSLSDLLADIIGGAAGFFYFKKWFSAV</sequence>
<dbReference type="AlphaFoldDB" id="A0A1F6XTM4"/>
<comment type="caution">
    <text evidence="2">The sequence shown here is derived from an EMBL/GenBank/DDBJ whole genome shotgun (WGS) entry which is preliminary data.</text>
</comment>
<keyword evidence="1" id="KW-1133">Transmembrane helix</keyword>
<gene>
    <name evidence="2" type="ORF">A3I25_01595</name>
</gene>
<organism evidence="2 3">
    <name type="scientific">Candidatus Nomurabacteria bacterium RIFCSPLOWO2_02_FULL_42_17</name>
    <dbReference type="NCBI Taxonomy" id="1801789"/>
    <lineage>
        <taxon>Bacteria</taxon>
        <taxon>Candidatus Nomuraibacteriota</taxon>
    </lineage>
</organism>
<evidence type="ECO:0000313" key="2">
    <source>
        <dbReference type="EMBL" id="OGI97433.1"/>
    </source>
</evidence>
<evidence type="ECO:0000256" key="1">
    <source>
        <dbReference type="SAM" id="Phobius"/>
    </source>
</evidence>
<feature type="transmembrane region" description="Helical" evidence="1">
    <location>
        <begin position="12"/>
        <end position="32"/>
    </location>
</feature>
<keyword evidence="1" id="KW-0472">Membrane</keyword>